<dbReference type="Proteomes" id="UP000032305">
    <property type="component" value="Unassembled WGS sequence"/>
</dbReference>
<dbReference type="Pfam" id="PF05973">
    <property type="entry name" value="Gp49"/>
    <property type="match status" value="1"/>
</dbReference>
<dbReference type="NCBIfam" id="TIGR02683">
    <property type="entry name" value="upstrm_HI1419"/>
    <property type="match status" value="1"/>
</dbReference>
<sequence length="99" mass="11177">MVDVIEVRQTAVFRNWMNDLRDVHAVARINARIRRLSLGNFGDVKPVGEGVGELRIDYGPGYRVYFVQRGTEIVILLCGGDKKSQRGDIRDAKSMAKEL</sequence>
<comment type="caution">
    <text evidence="1">The sequence shown here is derived from an EMBL/GenBank/DDBJ whole genome shotgun (WGS) entry which is preliminary data.</text>
</comment>
<dbReference type="EMBL" id="BBPI01000110">
    <property type="protein sequence ID" value="GAM02982.1"/>
    <property type="molecule type" value="Genomic_DNA"/>
</dbReference>
<organism evidence="1 2">
    <name type="scientific">Sphingomonas parapaucimobilis NBRC 15100</name>
    <dbReference type="NCBI Taxonomy" id="1219049"/>
    <lineage>
        <taxon>Bacteria</taxon>
        <taxon>Pseudomonadati</taxon>
        <taxon>Pseudomonadota</taxon>
        <taxon>Alphaproteobacteria</taxon>
        <taxon>Sphingomonadales</taxon>
        <taxon>Sphingomonadaceae</taxon>
        <taxon>Sphingomonas</taxon>
    </lineage>
</organism>
<name>A0A0A1WCQ4_9SPHN</name>
<evidence type="ECO:0000313" key="2">
    <source>
        <dbReference type="Proteomes" id="UP000032305"/>
    </source>
</evidence>
<dbReference type="InterPro" id="IPR009241">
    <property type="entry name" value="HigB-like"/>
</dbReference>
<dbReference type="PIRSF" id="PIRSF028744">
    <property type="entry name" value="Addict_mod_HI1419"/>
    <property type="match status" value="1"/>
</dbReference>
<dbReference type="RefSeq" id="WP_369386105.1">
    <property type="nucleotide sequence ID" value="NZ_BBPI01000110.1"/>
</dbReference>
<dbReference type="eggNOG" id="COG3657">
    <property type="taxonomic scope" value="Bacteria"/>
</dbReference>
<proteinExistence type="predicted"/>
<dbReference type="PANTHER" id="PTHR41791:SF1">
    <property type="entry name" value="SSL7039 PROTEIN"/>
    <property type="match status" value="1"/>
</dbReference>
<evidence type="ECO:0008006" key="3">
    <source>
        <dbReference type="Google" id="ProtNLM"/>
    </source>
</evidence>
<dbReference type="AlphaFoldDB" id="A0A0A1WCQ4"/>
<reference evidence="1 2" key="1">
    <citation type="submission" date="2014-11" db="EMBL/GenBank/DDBJ databases">
        <title>Whole genome shotgun sequence of Sphingomonas parapaucimobilis NBRC 15100.</title>
        <authorList>
            <person name="Katano-Makiyama Y."/>
            <person name="Hosoyama A."/>
            <person name="Hashimoto M."/>
            <person name="Hosoyama Y."/>
            <person name="Noguchi M."/>
            <person name="Numata M."/>
            <person name="Tsuchikane K."/>
            <person name="Hirakata S."/>
            <person name="Uohara A."/>
            <person name="Shimodaira J."/>
            <person name="Ohji S."/>
            <person name="Ichikawa N."/>
            <person name="Kimura A."/>
            <person name="Yamazoe A."/>
            <person name="Fujita N."/>
        </authorList>
    </citation>
    <scope>NUCLEOTIDE SEQUENCE [LARGE SCALE GENOMIC DNA]</scope>
    <source>
        <strain evidence="1 2">NBRC 15100</strain>
    </source>
</reference>
<evidence type="ECO:0000313" key="1">
    <source>
        <dbReference type="EMBL" id="GAM02982.1"/>
    </source>
</evidence>
<dbReference type="InterPro" id="IPR014056">
    <property type="entry name" value="TypeIITA-like_toxin_pred"/>
</dbReference>
<protein>
    <recommendedName>
        <fullName evidence="3">Addiction module killer protein</fullName>
    </recommendedName>
</protein>
<dbReference type="PANTHER" id="PTHR41791">
    <property type="entry name" value="SSL7039 PROTEIN"/>
    <property type="match status" value="1"/>
</dbReference>
<gene>
    <name evidence="1" type="ORF">SP5_110_00100</name>
</gene>
<keyword evidence="2" id="KW-1185">Reference proteome</keyword>
<accession>A0A0A1WCQ4</accession>